<comment type="caution">
    <text evidence="13">The sequence shown here is derived from an EMBL/GenBank/DDBJ whole genome shotgun (WGS) entry which is preliminary data.</text>
</comment>
<dbReference type="EC" id="2.7.7.14" evidence="10"/>
<keyword evidence="5 13" id="KW-0548">Nucleotidyltransferase</keyword>
<evidence type="ECO:0000313" key="14">
    <source>
        <dbReference type="Proteomes" id="UP000034350"/>
    </source>
</evidence>
<comment type="pathway">
    <text evidence="1">Lipid metabolism.</text>
</comment>
<comment type="similarity">
    <text evidence="2">Belongs to the cytidylyltransferase family.</text>
</comment>
<comment type="pathway">
    <text evidence="9">Phospholipid metabolism; phosphatidylethanolamine biosynthesis; phosphatidylethanolamine from ethanolamine: step 2/3.</text>
</comment>
<dbReference type="PANTHER" id="PTHR45780">
    <property type="entry name" value="ETHANOLAMINE-PHOSPHATE CYTIDYLYLTRANSFERASE"/>
    <property type="match status" value="1"/>
</dbReference>
<evidence type="ECO:0000259" key="12">
    <source>
        <dbReference type="Pfam" id="PF01467"/>
    </source>
</evidence>
<evidence type="ECO:0000256" key="8">
    <source>
        <dbReference type="ARBA" id="ARBA00023264"/>
    </source>
</evidence>
<dbReference type="RefSeq" id="XP_024330476.1">
    <property type="nucleotide sequence ID" value="XM_024475775.1"/>
</dbReference>
<evidence type="ECO:0000256" key="5">
    <source>
        <dbReference type="ARBA" id="ARBA00022695"/>
    </source>
</evidence>
<dbReference type="CDD" id="cd02174">
    <property type="entry name" value="CCT"/>
    <property type="match status" value="1"/>
</dbReference>
<dbReference type="NCBIfam" id="TIGR00125">
    <property type="entry name" value="cyt_tran_rel"/>
    <property type="match status" value="2"/>
</dbReference>
<dbReference type="VEuPathDB" id="MicrosporidiaDB:G9O61_00g001510"/>
<dbReference type="InterPro" id="IPR044608">
    <property type="entry name" value="Ect1/PCYT2"/>
</dbReference>
<proteinExistence type="inferred from homology"/>
<dbReference type="Gene3D" id="3.40.50.620">
    <property type="entry name" value="HUPs"/>
    <property type="match status" value="2"/>
</dbReference>
<dbReference type="Proteomes" id="UP000034350">
    <property type="component" value="Unassembled WGS sequence"/>
</dbReference>
<evidence type="ECO:0000256" key="4">
    <source>
        <dbReference type="ARBA" id="ARBA00022679"/>
    </source>
</evidence>
<evidence type="ECO:0000256" key="11">
    <source>
        <dbReference type="ARBA" id="ARBA00031473"/>
    </source>
</evidence>
<evidence type="ECO:0000256" key="9">
    <source>
        <dbReference type="ARBA" id="ARBA00024191"/>
    </source>
</evidence>
<dbReference type="GO" id="GO:0006646">
    <property type="term" value="P:phosphatidylethanolamine biosynthetic process"/>
    <property type="evidence" value="ECO:0007669"/>
    <property type="project" value="UniProtKB-UniPathway"/>
</dbReference>
<dbReference type="InterPro" id="IPR004821">
    <property type="entry name" value="Cyt_trans-like"/>
</dbReference>
<evidence type="ECO:0000256" key="2">
    <source>
        <dbReference type="ARBA" id="ARBA00010101"/>
    </source>
</evidence>
<keyword evidence="8" id="KW-1208">Phospholipid metabolism</keyword>
<dbReference type="OrthoDB" id="40021at2759"/>
<gene>
    <name evidence="13" type="ORF">AAJ76_4900031547</name>
</gene>
<dbReference type="Pfam" id="PF01467">
    <property type="entry name" value="CTP_transf_like"/>
    <property type="match status" value="2"/>
</dbReference>
<dbReference type="PANTHER" id="PTHR45780:SF2">
    <property type="entry name" value="ETHANOLAMINE-PHOSPHATE CYTIDYLYLTRANSFERASE"/>
    <property type="match status" value="1"/>
</dbReference>
<dbReference type="GO" id="GO:0005737">
    <property type="term" value="C:cytoplasm"/>
    <property type="evidence" value="ECO:0007669"/>
    <property type="project" value="TreeGrafter"/>
</dbReference>
<protein>
    <recommendedName>
        <fullName evidence="10">ethanolamine-phosphate cytidylyltransferase</fullName>
        <ecNumber evidence="10">2.7.7.14</ecNumber>
    </recommendedName>
    <alternativeName>
        <fullName evidence="11">CTP:phosphoethanolamine cytidylyltransferase</fullName>
    </alternativeName>
</protein>
<feature type="domain" description="Cytidyltransferase-like" evidence="12">
    <location>
        <begin position="175"/>
        <end position="264"/>
    </location>
</feature>
<dbReference type="InterPro" id="IPR014729">
    <property type="entry name" value="Rossmann-like_a/b/a_fold"/>
</dbReference>
<dbReference type="VEuPathDB" id="MicrosporidiaDB:NCER_101898"/>
<name>A0A0F9ZA86_9MICR</name>
<dbReference type="VEuPathDB" id="MicrosporidiaDB:G9O61_00g001200"/>
<dbReference type="VEuPathDB" id="MicrosporidiaDB:AAJ76_4900031547"/>
<evidence type="ECO:0000256" key="7">
    <source>
        <dbReference type="ARBA" id="ARBA00023209"/>
    </source>
</evidence>
<sequence length="316" mass="36281">MKNRIWIDGCFDLFHFGHANALRQAKGLGGTLICGINSFDDIYKNKGIPVFTDEEREEIVKSCRWVDEVVSKVPYSPSVELIKKFNCDYAVHGDDLACDENGVDVYAETKALGLFKEIGRTKNISTTEIVGRLLLQEKKITVQNQQSTEESLFYKNMKEIFKLPCKKKEGTVVFIDGIFDLYHAGHCKAIENAKKNGDYLIVGLVSDSLAKEYLKVSPILNENERYLVLMSNKYVDEIIMSPSNFDEDFIRKHRISKVFRSPDIKDLSRFQNVKENFIFDNTPNPFSELSTDKIVNRIISNYQLFLKRQNSKLSND</sequence>
<dbReference type="InterPro" id="IPR041723">
    <property type="entry name" value="CCT"/>
</dbReference>
<reference evidence="13 14" key="1">
    <citation type="journal article" date="2015" name="Environ. Microbiol.">
        <title>Genome analyses suggest the presence of polyploidy and recent human-driven expansions in eight global populations of the honeybee pathogen Nosema ceranae.</title>
        <authorList>
            <person name="Pelin A."/>
            <person name="Selman M."/>
            <person name="Aris-Brosou S."/>
            <person name="Farinelli L."/>
            <person name="Corradi N."/>
        </authorList>
    </citation>
    <scope>NUCLEOTIDE SEQUENCE [LARGE SCALE GENOMIC DNA]</scope>
    <source>
        <strain evidence="13 14">PA08 1199</strain>
    </source>
</reference>
<dbReference type="GO" id="GO:0004306">
    <property type="term" value="F:ethanolamine-phosphate cytidylyltransferase activity"/>
    <property type="evidence" value="ECO:0007669"/>
    <property type="project" value="UniProtKB-EC"/>
</dbReference>
<keyword evidence="3" id="KW-0444">Lipid biosynthesis</keyword>
<accession>A0A0F9ZA86</accession>
<dbReference type="SUPFAM" id="SSF52374">
    <property type="entry name" value="Nucleotidylyl transferase"/>
    <property type="match status" value="2"/>
</dbReference>
<feature type="domain" description="Cytidyltransferase-like" evidence="12">
    <location>
        <begin position="7"/>
        <end position="131"/>
    </location>
</feature>
<evidence type="ECO:0000256" key="6">
    <source>
        <dbReference type="ARBA" id="ARBA00023098"/>
    </source>
</evidence>
<dbReference type="UniPathway" id="UPA00558">
    <property type="reaction ID" value="UER00742"/>
</dbReference>
<evidence type="ECO:0000256" key="1">
    <source>
        <dbReference type="ARBA" id="ARBA00005189"/>
    </source>
</evidence>
<dbReference type="GeneID" id="36320722"/>
<keyword evidence="6" id="KW-0443">Lipid metabolism</keyword>
<evidence type="ECO:0000256" key="10">
    <source>
        <dbReference type="ARBA" id="ARBA00024221"/>
    </source>
</evidence>
<evidence type="ECO:0000256" key="3">
    <source>
        <dbReference type="ARBA" id="ARBA00022516"/>
    </source>
</evidence>
<keyword evidence="14" id="KW-1185">Reference proteome</keyword>
<dbReference type="AlphaFoldDB" id="A0A0F9ZA86"/>
<keyword evidence="7" id="KW-0594">Phospholipid biosynthesis</keyword>
<evidence type="ECO:0000313" key="13">
    <source>
        <dbReference type="EMBL" id="KKO74734.1"/>
    </source>
</evidence>
<organism evidence="13 14">
    <name type="scientific">Vairimorpha ceranae</name>
    <dbReference type="NCBI Taxonomy" id="40302"/>
    <lineage>
        <taxon>Eukaryota</taxon>
        <taxon>Fungi</taxon>
        <taxon>Fungi incertae sedis</taxon>
        <taxon>Microsporidia</taxon>
        <taxon>Nosematidae</taxon>
        <taxon>Vairimorpha</taxon>
    </lineage>
</organism>
<dbReference type="EMBL" id="JPQZ01000049">
    <property type="protein sequence ID" value="KKO74734.1"/>
    <property type="molecule type" value="Genomic_DNA"/>
</dbReference>
<keyword evidence="4 13" id="KW-0808">Transferase</keyword>